<name>A0A6G1AT69_CROCR</name>
<dbReference type="Proteomes" id="UP000475037">
    <property type="component" value="Unassembled WGS sequence"/>
</dbReference>
<evidence type="ECO:0000313" key="3">
    <source>
        <dbReference type="Proteomes" id="UP000475037"/>
    </source>
</evidence>
<protein>
    <submittedName>
        <fullName evidence="2">TIGD1 protein</fullName>
    </submittedName>
</protein>
<feature type="non-terminal residue" evidence="2">
    <location>
        <position position="134"/>
    </location>
</feature>
<dbReference type="EMBL" id="VOAJ01003946">
    <property type="protein sequence ID" value="KAF0878453.1"/>
    <property type="molecule type" value="Genomic_DNA"/>
</dbReference>
<accession>A0A6G1AT69</accession>
<keyword evidence="3" id="KW-1185">Reference proteome</keyword>
<feature type="compositionally biased region" description="Polar residues" evidence="1">
    <location>
        <begin position="103"/>
        <end position="118"/>
    </location>
</feature>
<dbReference type="AlphaFoldDB" id="A0A6G1AT69"/>
<reference evidence="2 3" key="1">
    <citation type="submission" date="2019-11" db="EMBL/GenBank/DDBJ databases">
        <authorList>
            <person name="Yang C."/>
            <person name="Li F."/>
        </authorList>
    </citation>
    <scope>NUCLEOTIDE SEQUENCE [LARGE SCALE GENOMIC DNA]</scope>
    <source>
        <strain evidence="2">KB4526</strain>
        <tissue evidence="2">Muscle</tissue>
    </source>
</reference>
<evidence type="ECO:0000256" key="1">
    <source>
        <dbReference type="SAM" id="MobiDB-lite"/>
    </source>
</evidence>
<evidence type="ECO:0000313" key="2">
    <source>
        <dbReference type="EMBL" id="KAF0878453.1"/>
    </source>
</evidence>
<comment type="caution">
    <text evidence="2">The sequence shown here is derived from an EMBL/GenBank/DDBJ whole genome shotgun (WGS) entry which is preliminary data.</text>
</comment>
<organism evidence="2 3">
    <name type="scientific">Crocuta crocuta</name>
    <name type="common">Spotted hyena</name>
    <dbReference type="NCBI Taxonomy" id="9678"/>
    <lineage>
        <taxon>Eukaryota</taxon>
        <taxon>Metazoa</taxon>
        <taxon>Chordata</taxon>
        <taxon>Craniata</taxon>
        <taxon>Vertebrata</taxon>
        <taxon>Euteleostomi</taxon>
        <taxon>Mammalia</taxon>
        <taxon>Eutheria</taxon>
        <taxon>Laurasiatheria</taxon>
        <taxon>Carnivora</taxon>
        <taxon>Feliformia</taxon>
        <taxon>Hyaenidae</taxon>
        <taxon>Crocuta</taxon>
    </lineage>
</organism>
<gene>
    <name evidence="2" type="primary">Tigd1_9</name>
    <name evidence="2" type="ORF">FOF47_R16176</name>
</gene>
<sequence length="134" mass="14955">RKKLLEVETTPGEDAVKIAEMTTKDLEYYINLGHVGSSVIDKAVAGFERIDFNFERSSTVSKLLPNSIACYREIVCERKNQLFWQTSLLSYFKKLLQPPQPSATTALISQQPSASRQDSPAAKRSRLAESSDDG</sequence>
<feature type="non-terminal residue" evidence="2">
    <location>
        <position position="1"/>
    </location>
</feature>
<feature type="region of interest" description="Disordered" evidence="1">
    <location>
        <begin position="103"/>
        <end position="134"/>
    </location>
</feature>
<proteinExistence type="predicted"/>